<evidence type="ECO:0000256" key="1">
    <source>
        <dbReference type="SAM" id="SignalP"/>
    </source>
</evidence>
<keyword evidence="1" id="KW-0732">Signal</keyword>
<evidence type="ECO:0000313" key="2">
    <source>
        <dbReference type="EMBL" id="KAB0792032.1"/>
    </source>
</evidence>
<keyword evidence="3" id="KW-1185">Reference proteome</keyword>
<dbReference type="InParanoid" id="A0A5N4A410"/>
<sequence length="226" mass="25018">MKLVTVFLFAFLRNGVLLDPAIPSKEDQANVLKCLDEVFQAIRVLVNEEGGVTDTSSVIDIQHMVVQAMNYLLLVEELTLLKLSTTPAENSTCKSNARHLVEKTVVEGEEQLQACLDQALGVIYNNSRSVRTTVSEAMNRGDGFLDALNKCAHKPALQMVSCYKKLMVTDVFPLKVVLVNALDVHKSAHFDSISAKQRSIECVDDVVAKRRDKVEQILNDALKTCV</sequence>
<dbReference type="EMBL" id="VVIM01000010">
    <property type="protein sequence ID" value="KAB0792032.1"/>
    <property type="molecule type" value="Genomic_DNA"/>
</dbReference>
<organism evidence="2 3">
    <name type="scientific">Photinus pyralis</name>
    <name type="common">Common eastern firefly</name>
    <name type="synonym">Lampyris pyralis</name>
    <dbReference type="NCBI Taxonomy" id="7054"/>
    <lineage>
        <taxon>Eukaryota</taxon>
        <taxon>Metazoa</taxon>
        <taxon>Ecdysozoa</taxon>
        <taxon>Arthropoda</taxon>
        <taxon>Hexapoda</taxon>
        <taxon>Insecta</taxon>
        <taxon>Pterygota</taxon>
        <taxon>Neoptera</taxon>
        <taxon>Endopterygota</taxon>
        <taxon>Coleoptera</taxon>
        <taxon>Polyphaga</taxon>
        <taxon>Elateriformia</taxon>
        <taxon>Elateroidea</taxon>
        <taxon>Lampyridae</taxon>
        <taxon>Lampyrinae</taxon>
        <taxon>Photinus</taxon>
    </lineage>
</organism>
<feature type="chain" id="PRO_5024297178" evidence="1">
    <location>
        <begin position="19"/>
        <end position="226"/>
    </location>
</feature>
<protein>
    <submittedName>
        <fullName evidence="2">Uncharacterized protein</fullName>
    </submittedName>
</protein>
<name>A0A5N4A410_PHOPY</name>
<evidence type="ECO:0000313" key="3">
    <source>
        <dbReference type="Proteomes" id="UP000327044"/>
    </source>
</evidence>
<dbReference type="OrthoDB" id="6769268at2759"/>
<dbReference type="Proteomes" id="UP000327044">
    <property type="component" value="Unassembled WGS sequence"/>
</dbReference>
<accession>A0A5N4A410</accession>
<feature type="signal peptide" evidence="1">
    <location>
        <begin position="1"/>
        <end position="18"/>
    </location>
</feature>
<comment type="caution">
    <text evidence="2">The sequence shown here is derived from an EMBL/GenBank/DDBJ whole genome shotgun (WGS) entry which is preliminary data.</text>
</comment>
<reference evidence="2 3" key="1">
    <citation type="journal article" date="2018" name="Elife">
        <title>Firefly genomes illuminate parallel origins of bioluminescence in beetles.</title>
        <authorList>
            <person name="Fallon T.R."/>
            <person name="Lower S.E."/>
            <person name="Chang C.H."/>
            <person name="Bessho-Uehara M."/>
            <person name="Martin G.J."/>
            <person name="Bewick A.J."/>
            <person name="Behringer M."/>
            <person name="Debat H.J."/>
            <person name="Wong I."/>
            <person name="Day J.C."/>
            <person name="Suvorov A."/>
            <person name="Silva C.J."/>
            <person name="Stanger-Hall K.F."/>
            <person name="Hall D.W."/>
            <person name="Schmitz R.J."/>
            <person name="Nelson D.R."/>
            <person name="Lewis S.M."/>
            <person name="Shigenobu S."/>
            <person name="Bybee S.M."/>
            <person name="Larracuente A.M."/>
            <person name="Oba Y."/>
            <person name="Weng J.K."/>
        </authorList>
    </citation>
    <scope>NUCLEOTIDE SEQUENCE [LARGE SCALE GENOMIC DNA]</scope>
    <source>
        <strain evidence="2">1611_PpyrPB1</strain>
        <tissue evidence="2">Whole body</tissue>
    </source>
</reference>
<gene>
    <name evidence="2" type="ORF">PPYR_13993</name>
</gene>
<proteinExistence type="predicted"/>
<dbReference type="AlphaFoldDB" id="A0A5N4A410"/>